<evidence type="ECO:0000256" key="9">
    <source>
        <dbReference type="ARBA" id="ARBA00023033"/>
    </source>
</evidence>
<feature type="domain" description="FAD-binding" evidence="13">
    <location>
        <begin position="343"/>
        <end position="418"/>
    </location>
</feature>
<keyword evidence="4 12" id="KW-0831">Ubiquinone biosynthesis</keyword>
<dbReference type="InterPro" id="IPR051205">
    <property type="entry name" value="UbiH/COQ6_monooxygenase"/>
</dbReference>
<dbReference type="FunFam" id="3.30.9.10:FF:000111">
    <property type="entry name" value="Ubiquinone biosynthesis monooxygenase COQ6, mitochondrial"/>
    <property type="match status" value="1"/>
</dbReference>
<keyword evidence="10 12" id="KW-0496">Mitochondrion</keyword>
<dbReference type="EC" id="1.14.15.46" evidence="12"/>
<gene>
    <name evidence="12" type="primary">coq6</name>
    <name evidence="14" type="ORF">ILUMI_09075</name>
</gene>
<dbReference type="PANTHER" id="PTHR43876:SF7">
    <property type="entry name" value="UBIQUINONE BIOSYNTHESIS MONOOXYGENASE COQ6, MITOCHONDRIAL"/>
    <property type="match status" value="1"/>
</dbReference>
<dbReference type="InterPro" id="IPR018168">
    <property type="entry name" value="Ubi_Hdrlase_CS"/>
</dbReference>
<dbReference type="Gene3D" id="3.50.50.60">
    <property type="entry name" value="FAD/NAD(P)-binding domain"/>
    <property type="match status" value="2"/>
</dbReference>
<sequence>MSFNIMFLRKTVNVRNTLNRLPFNLNTNSILKYSINSSNHYDVVIAGGGMVGTTLACTLGKNTKFSDRRILLLESGKKFKWQLKEQYSNRVSALNPSTYNLLDRVGAWKHITDVRYGSVKRMQVWDALSDAMITFNHDELSEMVAYIVENDVLLAAVGKELEQLQNVTTINEAKIKEYQLPKKHEDTSTINMEDGTTYTCNVLLGCDGANSLVRKTMGVHYVSWNYNQKGIVATVKLSEDTENVVAWQRFLPTGPVALLPLTNKLSSLVWSTTTEHAKTLLGLSEEQFVDALNEAIWKTHQQNSMVTEAMKTFNKCLDFIQLPSSAVRQLPPSISGVEPGSRAAFPLGFGHASNYITKGVALVGDAAHRVHPLAGQGVNLGFGDVNTLDRILGEAIYSGSSLGSLNYLKQYESERQQHNVPTMLAIDGLHKLYNTEFTPVVILRSLGLQFTHALNPLKKAIIQHAAQ</sequence>
<evidence type="ECO:0000313" key="15">
    <source>
        <dbReference type="Proteomes" id="UP000801492"/>
    </source>
</evidence>
<protein>
    <recommendedName>
        <fullName evidence="12">Ubiquinone biosynthesis monooxygenase COQ6, mitochondrial</fullName>
        <ecNumber evidence="12">1.14.15.45</ecNumber>
    </recommendedName>
    <alternativeName>
        <fullName evidence="12">2-methoxy-6-polyprenolphenol 4-hydroxylase</fullName>
        <ecNumber evidence="12">1.14.15.46</ecNumber>
    </alternativeName>
</protein>
<comment type="catalytic activity">
    <reaction evidence="12">
        <text>a 4-hydroxy-3-(all-trans-polyprenyl)benzoate + 2 reduced [2Fe-2S]-[ferredoxin] + O2 + 2 H(+) = a 3,4-dihydroxy-5-(all-trans-polyprenyl)benzoate + 2 oxidized [2Fe-2S]-[ferredoxin] + H2O</text>
        <dbReference type="Rhea" id="RHEA:81195"/>
        <dbReference type="Rhea" id="RHEA-COMP:9514"/>
        <dbReference type="Rhea" id="RHEA-COMP:10000"/>
        <dbReference type="Rhea" id="RHEA-COMP:10001"/>
        <dbReference type="Rhea" id="RHEA-COMP:10930"/>
        <dbReference type="ChEBI" id="CHEBI:15377"/>
        <dbReference type="ChEBI" id="CHEBI:15378"/>
        <dbReference type="ChEBI" id="CHEBI:15379"/>
        <dbReference type="ChEBI" id="CHEBI:33737"/>
        <dbReference type="ChEBI" id="CHEBI:33738"/>
        <dbReference type="ChEBI" id="CHEBI:64694"/>
        <dbReference type="ChEBI" id="CHEBI:78396"/>
        <dbReference type="EC" id="1.14.15.45"/>
    </reaction>
</comment>
<comment type="similarity">
    <text evidence="2 12">Belongs to the UbiH/COQ6 family.</text>
</comment>
<name>A0A8K0D349_IGNLU</name>
<dbReference type="SUPFAM" id="SSF51905">
    <property type="entry name" value="FAD/NAD(P)-binding domain"/>
    <property type="match status" value="1"/>
</dbReference>
<evidence type="ECO:0000256" key="10">
    <source>
        <dbReference type="ARBA" id="ARBA00023128"/>
    </source>
</evidence>
<dbReference type="EC" id="1.14.15.45" evidence="12"/>
<evidence type="ECO:0000256" key="11">
    <source>
        <dbReference type="ARBA" id="ARBA00023136"/>
    </source>
</evidence>
<dbReference type="GO" id="GO:0106364">
    <property type="term" value="F:4-hydroxy-3-all-trans-polyprenylbenzoate oxygenase activity"/>
    <property type="evidence" value="ECO:0007669"/>
    <property type="project" value="UniProtKB-EC"/>
</dbReference>
<dbReference type="PANTHER" id="PTHR43876">
    <property type="entry name" value="UBIQUINONE BIOSYNTHESIS MONOOXYGENASE COQ6, MITOCHONDRIAL"/>
    <property type="match status" value="1"/>
</dbReference>
<dbReference type="PROSITE" id="PS01304">
    <property type="entry name" value="UBIH"/>
    <property type="match status" value="1"/>
</dbReference>
<dbReference type="NCBIfam" id="TIGR01988">
    <property type="entry name" value="Ubi-OHases"/>
    <property type="match status" value="1"/>
</dbReference>
<dbReference type="OrthoDB" id="683240at2759"/>
<organism evidence="14 15">
    <name type="scientific">Ignelater luminosus</name>
    <name type="common">Cucubano</name>
    <name type="synonym">Pyrophorus luminosus</name>
    <dbReference type="NCBI Taxonomy" id="2038154"/>
    <lineage>
        <taxon>Eukaryota</taxon>
        <taxon>Metazoa</taxon>
        <taxon>Ecdysozoa</taxon>
        <taxon>Arthropoda</taxon>
        <taxon>Hexapoda</taxon>
        <taxon>Insecta</taxon>
        <taxon>Pterygota</taxon>
        <taxon>Neoptera</taxon>
        <taxon>Endopterygota</taxon>
        <taxon>Coleoptera</taxon>
        <taxon>Polyphaga</taxon>
        <taxon>Elateriformia</taxon>
        <taxon>Elateroidea</taxon>
        <taxon>Elateridae</taxon>
        <taxon>Agrypninae</taxon>
        <taxon>Pyrophorini</taxon>
        <taxon>Ignelater</taxon>
    </lineage>
</organism>
<comment type="pathway">
    <text evidence="12">Cofactor biosynthesis; ubiquinone biosynthesis.</text>
</comment>
<keyword evidence="3 12" id="KW-0285">Flavoprotein</keyword>
<dbReference type="NCBIfam" id="TIGR01989">
    <property type="entry name" value="COQ6"/>
    <property type="match status" value="1"/>
</dbReference>
<proteinExistence type="inferred from homology"/>
<dbReference type="InterPro" id="IPR010971">
    <property type="entry name" value="UbiH/COQ6"/>
</dbReference>
<evidence type="ECO:0000256" key="4">
    <source>
        <dbReference type="ARBA" id="ARBA00022688"/>
    </source>
</evidence>
<dbReference type="HAMAP" id="MF_03193">
    <property type="entry name" value="COQ6_monooxygenase"/>
    <property type="match status" value="1"/>
</dbReference>
<dbReference type="FunFam" id="3.50.50.60:FF:000021">
    <property type="entry name" value="Ubiquinone biosynthesis monooxygenase COQ6"/>
    <property type="match status" value="1"/>
</dbReference>
<dbReference type="EMBL" id="VTPC01004478">
    <property type="protein sequence ID" value="KAF2897094.1"/>
    <property type="molecule type" value="Genomic_DNA"/>
</dbReference>
<keyword evidence="15" id="KW-1185">Reference proteome</keyword>
<evidence type="ECO:0000256" key="12">
    <source>
        <dbReference type="HAMAP-Rule" id="MF_03193"/>
    </source>
</evidence>
<evidence type="ECO:0000256" key="8">
    <source>
        <dbReference type="ARBA" id="ARBA00023002"/>
    </source>
</evidence>
<keyword evidence="7" id="KW-0809">Transit peptide</keyword>
<comment type="caution">
    <text evidence="14">The sequence shown here is derived from an EMBL/GenBank/DDBJ whole genome shotgun (WGS) entry which is preliminary data.</text>
</comment>
<dbReference type="PRINTS" id="PR00420">
    <property type="entry name" value="RNGMNOXGNASE"/>
</dbReference>
<dbReference type="GO" id="GO:0016712">
    <property type="term" value="F:oxidoreductase activity, acting on paired donors, with incorporation or reduction of molecular oxygen, reduced flavin or flavoprotein as one donor, and incorporation of one atom of oxygen"/>
    <property type="evidence" value="ECO:0007669"/>
    <property type="project" value="UniProtKB-UniRule"/>
</dbReference>
<keyword evidence="5 12" id="KW-0999">Mitochondrion inner membrane</keyword>
<evidence type="ECO:0000259" key="13">
    <source>
        <dbReference type="Pfam" id="PF01494"/>
    </source>
</evidence>
<comment type="function">
    <text evidence="12">FAD-dependent monooxygenase required for two non-consecutive steps during ubiquinone biosynthesis. Required for the C5-ring hydroxylation during ubiquinone biosynthesis by catalyzing the hydroxylation of 4-hydroxy-3-(all-trans-polyprenyl)benzoic acid to 3,4-dihydroxy-5-(all-trans-polyprenyl)benzoic acid. Also acts downstream of coq4, for the C1-hydroxylation during ubiquinone biosynthesis by catalyzing the hydroxylation of 2-methoxy-6-(all-trans-polyprenyl)phenol to 2-methoxy-6-(all-trans-polyprenyl)benzene-1,4-diol. The electrons required for the hydroxylation reaction are funneled indirectly to coq6 from NADPH via a ferredoxin/ferredoxin reductase system.</text>
</comment>
<feature type="domain" description="FAD-binding" evidence="13">
    <location>
        <begin position="41"/>
        <end position="306"/>
    </location>
</feature>
<evidence type="ECO:0000256" key="3">
    <source>
        <dbReference type="ARBA" id="ARBA00022630"/>
    </source>
</evidence>
<dbReference type="InterPro" id="IPR000689">
    <property type="entry name" value="UbQ_mOase_COQ6"/>
</dbReference>
<evidence type="ECO:0000313" key="14">
    <source>
        <dbReference type="EMBL" id="KAF2897094.1"/>
    </source>
</evidence>
<keyword evidence="9 12" id="KW-0503">Monooxygenase</keyword>
<dbReference type="Pfam" id="PF01494">
    <property type="entry name" value="FAD_binding_3"/>
    <property type="match status" value="2"/>
</dbReference>
<dbReference type="Proteomes" id="UP000801492">
    <property type="component" value="Unassembled WGS sequence"/>
</dbReference>
<dbReference type="GO" id="GO:0031314">
    <property type="term" value="C:extrinsic component of mitochondrial inner membrane"/>
    <property type="evidence" value="ECO:0007669"/>
    <property type="project" value="UniProtKB-UniRule"/>
</dbReference>
<evidence type="ECO:0000256" key="7">
    <source>
        <dbReference type="ARBA" id="ARBA00022946"/>
    </source>
</evidence>
<keyword evidence="6 12" id="KW-0274">FAD</keyword>
<dbReference type="GO" id="GO:0071949">
    <property type="term" value="F:FAD binding"/>
    <property type="evidence" value="ECO:0007669"/>
    <property type="project" value="InterPro"/>
</dbReference>
<keyword evidence="8 12" id="KW-0560">Oxidoreductase</keyword>
<dbReference type="UniPathway" id="UPA00232"/>
<dbReference type="InterPro" id="IPR002938">
    <property type="entry name" value="FAD-bd"/>
</dbReference>
<comment type="subunit">
    <text evidence="12">Component of a multi-subunit COQ enzyme complex.</text>
</comment>
<dbReference type="AlphaFoldDB" id="A0A8K0D349"/>
<comment type="cofactor">
    <cofactor evidence="1 12">
        <name>FAD</name>
        <dbReference type="ChEBI" id="CHEBI:57692"/>
    </cofactor>
</comment>
<keyword evidence="11 12" id="KW-0472">Membrane</keyword>
<dbReference type="FunFam" id="3.50.50.60:FF:000086">
    <property type="entry name" value="Ubiquinone biosynthesis monooxygenase COQ6, mitochondrial"/>
    <property type="match status" value="1"/>
</dbReference>
<comment type="catalytic activity">
    <reaction evidence="12">
        <text>a 2-methoxy-6-(all-trans-polyprenyl)phenol + 2 reduced [2Fe-2S]-[ferredoxin] + O2 + 2 H(+) = a 2-methoxy-6-(all-trans-polyprenyl)benzene-1,4-diol + 2 oxidized [2Fe-2S]-[ferredoxin] + H2O</text>
        <dbReference type="Rhea" id="RHEA:81183"/>
        <dbReference type="Rhea" id="RHEA-COMP:9551"/>
        <dbReference type="Rhea" id="RHEA-COMP:10000"/>
        <dbReference type="Rhea" id="RHEA-COMP:10001"/>
        <dbReference type="Rhea" id="RHEA-COMP:10858"/>
        <dbReference type="ChEBI" id="CHEBI:15377"/>
        <dbReference type="ChEBI" id="CHEBI:15378"/>
        <dbReference type="ChEBI" id="CHEBI:15379"/>
        <dbReference type="ChEBI" id="CHEBI:33737"/>
        <dbReference type="ChEBI" id="CHEBI:33738"/>
        <dbReference type="ChEBI" id="CHEBI:62731"/>
        <dbReference type="ChEBI" id="CHEBI:84166"/>
        <dbReference type="EC" id="1.14.15.46"/>
    </reaction>
</comment>
<accession>A0A8K0D349</accession>
<evidence type="ECO:0000256" key="5">
    <source>
        <dbReference type="ARBA" id="ARBA00022792"/>
    </source>
</evidence>
<evidence type="ECO:0000256" key="1">
    <source>
        <dbReference type="ARBA" id="ARBA00001974"/>
    </source>
</evidence>
<evidence type="ECO:0000256" key="2">
    <source>
        <dbReference type="ARBA" id="ARBA00005349"/>
    </source>
</evidence>
<dbReference type="GO" id="GO:0120538">
    <property type="term" value="F:2-methoxy-6-polyprenolphenol 4-hydroxylase activity"/>
    <property type="evidence" value="ECO:0007669"/>
    <property type="project" value="UniProtKB-EC"/>
</dbReference>
<dbReference type="InterPro" id="IPR036188">
    <property type="entry name" value="FAD/NAD-bd_sf"/>
</dbReference>
<evidence type="ECO:0000256" key="6">
    <source>
        <dbReference type="ARBA" id="ARBA00022827"/>
    </source>
</evidence>
<comment type="subcellular location">
    <subcellularLocation>
        <location evidence="12">Mitochondrion inner membrane</location>
        <topology evidence="12">Peripheral membrane protein</topology>
        <orientation evidence="12">Matrix side</orientation>
    </subcellularLocation>
</comment>
<reference evidence="14" key="1">
    <citation type="submission" date="2019-08" db="EMBL/GenBank/DDBJ databases">
        <title>The genome of the North American firefly Photinus pyralis.</title>
        <authorList>
            <consortium name="Photinus pyralis genome working group"/>
            <person name="Fallon T.R."/>
            <person name="Sander Lower S.E."/>
            <person name="Weng J.-K."/>
        </authorList>
    </citation>
    <scope>NUCLEOTIDE SEQUENCE</scope>
    <source>
        <strain evidence="14">TRF0915ILg1</strain>
        <tissue evidence="14">Whole body</tissue>
    </source>
</reference>